<dbReference type="Pfam" id="PF02752">
    <property type="entry name" value="Arrestin_C"/>
    <property type="match status" value="1"/>
</dbReference>
<dbReference type="AlphaFoldDB" id="A0A0D2D7D3"/>
<evidence type="ECO:0008006" key="6">
    <source>
        <dbReference type="Google" id="ProtNLM"/>
    </source>
</evidence>
<dbReference type="InterPro" id="IPR014752">
    <property type="entry name" value="Arrestin-like_C"/>
</dbReference>
<accession>A0A0D2D7D3</accession>
<dbReference type="HOGENOM" id="CLU_521786_0_0_1"/>
<feature type="compositionally biased region" description="Basic and acidic residues" evidence="1">
    <location>
        <begin position="513"/>
        <end position="523"/>
    </location>
</feature>
<dbReference type="InterPro" id="IPR011022">
    <property type="entry name" value="Arrestin_C-like"/>
</dbReference>
<feature type="compositionally biased region" description="Polar residues" evidence="1">
    <location>
        <begin position="498"/>
        <end position="511"/>
    </location>
</feature>
<dbReference type="GO" id="GO:0005829">
    <property type="term" value="C:cytosol"/>
    <property type="evidence" value="ECO:0007669"/>
    <property type="project" value="TreeGrafter"/>
</dbReference>
<evidence type="ECO:0000259" key="3">
    <source>
        <dbReference type="Pfam" id="PF02752"/>
    </source>
</evidence>
<dbReference type="GO" id="GO:0070086">
    <property type="term" value="P:ubiquitin-dependent endocytosis"/>
    <property type="evidence" value="ECO:0007669"/>
    <property type="project" value="TreeGrafter"/>
</dbReference>
<reference evidence="4 5" key="1">
    <citation type="submission" date="2015-01" db="EMBL/GenBank/DDBJ databases">
        <title>The Genome Sequence of Exophiala xenobiotica CBS118157.</title>
        <authorList>
            <consortium name="The Broad Institute Genomics Platform"/>
            <person name="Cuomo C."/>
            <person name="de Hoog S."/>
            <person name="Gorbushina A."/>
            <person name="Stielow B."/>
            <person name="Teixiera M."/>
            <person name="Abouelleil A."/>
            <person name="Chapman S.B."/>
            <person name="Priest M."/>
            <person name="Young S.K."/>
            <person name="Wortman J."/>
            <person name="Nusbaum C."/>
            <person name="Birren B."/>
        </authorList>
    </citation>
    <scope>NUCLEOTIDE SEQUENCE [LARGE SCALE GENOMIC DNA]</scope>
    <source>
        <strain evidence="4 5">CBS 118157</strain>
    </source>
</reference>
<dbReference type="EMBL" id="KN847318">
    <property type="protein sequence ID" value="KIW58237.1"/>
    <property type="molecule type" value="Genomic_DNA"/>
</dbReference>
<gene>
    <name evidence="4" type="ORF">PV05_02777</name>
</gene>
<feature type="region of interest" description="Disordered" evidence="1">
    <location>
        <begin position="57"/>
        <end position="99"/>
    </location>
</feature>
<keyword evidence="5" id="KW-1185">Reference proteome</keyword>
<dbReference type="PANTHER" id="PTHR11188">
    <property type="entry name" value="ARRESTIN DOMAIN CONTAINING PROTEIN"/>
    <property type="match status" value="1"/>
</dbReference>
<feature type="domain" description="Arrestin-like N-terminal" evidence="2">
    <location>
        <begin position="129"/>
        <end position="248"/>
    </location>
</feature>
<feature type="region of interest" description="Disordered" evidence="1">
    <location>
        <begin position="26"/>
        <end position="45"/>
    </location>
</feature>
<name>A0A0D2D7D3_9EURO</name>
<evidence type="ECO:0000259" key="2">
    <source>
        <dbReference type="Pfam" id="PF00339"/>
    </source>
</evidence>
<dbReference type="RefSeq" id="XP_013318821.1">
    <property type="nucleotide sequence ID" value="XM_013463367.1"/>
</dbReference>
<feature type="region of interest" description="Disordered" evidence="1">
    <location>
        <begin position="498"/>
        <end position="523"/>
    </location>
</feature>
<evidence type="ECO:0000256" key="1">
    <source>
        <dbReference type="SAM" id="MobiDB-lite"/>
    </source>
</evidence>
<evidence type="ECO:0000313" key="4">
    <source>
        <dbReference type="EMBL" id="KIW58237.1"/>
    </source>
</evidence>
<evidence type="ECO:0000313" key="5">
    <source>
        <dbReference type="Proteomes" id="UP000054342"/>
    </source>
</evidence>
<dbReference type="Pfam" id="PF00339">
    <property type="entry name" value="Arrestin_N"/>
    <property type="match status" value="1"/>
</dbReference>
<dbReference type="InterPro" id="IPR011021">
    <property type="entry name" value="Arrestin-like_N"/>
</dbReference>
<dbReference type="Gene3D" id="2.60.40.640">
    <property type="match status" value="1"/>
</dbReference>
<feature type="domain" description="Arrestin C-terminal-like" evidence="3">
    <location>
        <begin position="287"/>
        <end position="467"/>
    </location>
</feature>
<dbReference type="OrthoDB" id="2333384at2759"/>
<dbReference type="Proteomes" id="UP000054342">
    <property type="component" value="Unassembled WGS sequence"/>
</dbReference>
<protein>
    <recommendedName>
        <fullName evidence="6">Arrestin C-terminal-like domain-containing protein</fullName>
    </recommendedName>
</protein>
<dbReference type="GO" id="GO:0031625">
    <property type="term" value="F:ubiquitin protein ligase binding"/>
    <property type="evidence" value="ECO:0007669"/>
    <property type="project" value="TreeGrafter"/>
</dbReference>
<sequence length="523" mass="58417">MEGYKEVTSAVEGRLFLSTQKHREADKNNEVYFQSRPQTLPTADSWLSPFASRIDTAGKSKSSSLKDGDQSLGDAKTSSHRSSPRSAGKGLPKIKDQGPHQITTHADAFTVTLELAEPILYLEGFDFPHNSAHRSAVLRGTMHLGFLRPTTLSHLALSFLGTHETIWPEAWRVRRLKKIFREEVVHHLWNFLDNDKSVSDSLATSVRKFGPGRYSWNFELPLASSLPETIDLPLGKVSYTLRASATEAGHSFNAATFLQKITLLRIPCICSLELTEPYEVRGLLQGLRYSFSLAAKSCRVGGQLPLTIKLSSPTDRSWQSINVSVVEDIQYRTRDGQAHREQSRVKAVLYTKRAKRDPLHQRAFRRISAAGEKMAPSYASGVVIEKHQPRRSGSVSHLEDAGMDNLHEKAILSLPSCSTIEADTAYKCLYVRHHLLITIAAYVEVNEHDRKHFQIRIRMPIQIITCKLCDGNATLPEYSENAAALTMDGTPDLCRCTSGPSNTLRENSPASRRTLDAQEDARE</sequence>
<dbReference type="InterPro" id="IPR050357">
    <property type="entry name" value="Arrestin_domain-protein"/>
</dbReference>
<proteinExistence type="predicted"/>
<dbReference type="PANTHER" id="PTHR11188:SF174">
    <property type="entry name" value="ARRESTIN-RELATED TRAFFICKING ADAPTER 10-RELATED"/>
    <property type="match status" value="1"/>
</dbReference>
<feature type="compositionally biased region" description="Polar residues" evidence="1">
    <location>
        <begin position="31"/>
        <end position="42"/>
    </location>
</feature>
<dbReference type="GeneID" id="25324685"/>
<dbReference type="STRING" id="348802.A0A0D2D7D3"/>
<dbReference type="GO" id="GO:0030674">
    <property type="term" value="F:protein-macromolecule adaptor activity"/>
    <property type="evidence" value="ECO:0007669"/>
    <property type="project" value="TreeGrafter"/>
</dbReference>
<organism evidence="4 5">
    <name type="scientific">Exophiala xenobiotica</name>
    <dbReference type="NCBI Taxonomy" id="348802"/>
    <lineage>
        <taxon>Eukaryota</taxon>
        <taxon>Fungi</taxon>
        <taxon>Dikarya</taxon>
        <taxon>Ascomycota</taxon>
        <taxon>Pezizomycotina</taxon>
        <taxon>Eurotiomycetes</taxon>
        <taxon>Chaetothyriomycetidae</taxon>
        <taxon>Chaetothyriales</taxon>
        <taxon>Herpotrichiellaceae</taxon>
        <taxon>Exophiala</taxon>
    </lineage>
</organism>